<dbReference type="GO" id="GO:0000785">
    <property type="term" value="C:chromatin"/>
    <property type="evidence" value="ECO:0007669"/>
    <property type="project" value="TreeGrafter"/>
</dbReference>
<evidence type="ECO:0000313" key="4">
    <source>
        <dbReference type="EMBL" id="GMJ04217.1"/>
    </source>
</evidence>
<name>A0A9W7J039_HIBTR</name>
<comment type="caution">
    <text evidence="4">The sequence shown here is derived from an EMBL/GenBank/DDBJ whole genome shotgun (WGS) entry which is preliminary data.</text>
</comment>
<reference evidence="4" key="1">
    <citation type="submission" date="2023-05" db="EMBL/GenBank/DDBJ databases">
        <title>Genome and transcriptome analyses reveal genes involved in the formation of fine ridges on petal epidermal cells in Hibiscus trionum.</title>
        <authorList>
            <person name="Koshimizu S."/>
            <person name="Masuda S."/>
            <person name="Ishii T."/>
            <person name="Shirasu K."/>
            <person name="Hoshino A."/>
            <person name="Arita M."/>
        </authorList>
    </citation>
    <scope>NUCLEOTIDE SEQUENCE</scope>
    <source>
        <strain evidence="4">Hamamatsu line</strain>
    </source>
</reference>
<dbReference type="SUPFAM" id="SSF47762">
    <property type="entry name" value="PAH2 domain"/>
    <property type="match status" value="1"/>
</dbReference>
<proteinExistence type="predicted"/>
<evidence type="ECO:0000256" key="1">
    <source>
        <dbReference type="ARBA" id="ARBA00004123"/>
    </source>
</evidence>
<dbReference type="PROSITE" id="PS51477">
    <property type="entry name" value="PAH"/>
    <property type="match status" value="1"/>
</dbReference>
<evidence type="ECO:0000313" key="5">
    <source>
        <dbReference type="Proteomes" id="UP001165190"/>
    </source>
</evidence>
<dbReference type="InterPro" id="IPR036600">
    <property type="entry name" value="PAH_sf"/>
</dbReference>
<organism evidence="4 5">
    <name type="scientific">Hibiscus trionum</name>
    <name type="common">Flower of an hour</name>
    <dbReference type="NCBI Taxonomy" id="183268"/>
    <lineage>
        <taxon>Eukaryota</taxon>
        <taxon>Viridiplantae</taxon>
        <taxon>Streptophyta</taxon>
        <taxon>Embryophyta</taxon>
        <taxon>Tracheophyta</taxon>
        <taxon>Spermatophyta</taxon>
        <taxon>Magnoliopsida</taxon>
        <taxon>eudicotyledons</taxon>
        <taxon>Gunneridae</taxon>
        <taxon>Pentapetalae</taxon>
        <taxon>rosids</taxon>
        <taxon>malvids</taxon>
        <taxon>Malvales</taxon>
        <taxon>Malvaceae</taxon>
        <taxon>Malvoideae</taxon>
        <taxon>Hibiscus</taxon>
    </lineage>
</organism>
<dbReference type="PANTHER" id="PTHR12346">
    <property type="entry name" value="SIN3B-RELATED"/>
    <property type="match status" value="1"/>
</dbReference>
<dbReference type="OrthoDB" id="10265969at2759"/>
<gene>
    <name evidence="4" type="ORF">HRI_004090900</name>
</gene>
<evidence type="ECO:0000256" key="3">
    <source>
        <dbReference type="PROSITE-ProRule" id="PRU00810"/>
    </source>
</evidence>
<dbReference type="Proteomes" id="UP001165190">
    <property type="component" value="Unassembled WGS sequence"/>
</dbReference>
<dbReference type="GO" id="GO:0000118">
    <property type="term" value="C:histone deacetylase complex"/>
    <property type="evidence" value="ECO:0007669"/>
    <property type="project" value="TreeGrafter"/>
</dbReference>
<dbReference type="Pfam" id="PF02671">
    <property type="entry name" value="PAH"/>
    <property type="match status" value="1"/>
</dbReference>
<protein>
    <submittedName>
        <fullName evidence="4">SIN3-like 1</fullName>
    </submittedName>
</protein>
<evidence type="ECO:0000256" key="2">
    <source>
        <dbReference type="ARBA" id="ARBA00023242"/>
    </source>
</evidence>
<dbReference type="FunFam" id="1.20.1160.11:FF:000001">
    <property type="entry name" value="Paired amphipathic helix protein Sin3"/>
    <property type="match status" value="1"/>
</dbReference>
<keyword evidence="5" id="KW-1185">Reference proteome</keyword>
<sequence length="96" mass="11311">MKMWILDTLAYLKEVKKTFLYQEEKCDMFIQVMEDFKAQRTDGIGAIARVKELFKGHDNLIHGFYTILEKGYVTTLLIEFQAFPNLLKSLMHRFAS</sequence>
<dbReference type="GO" id="GO:0000122">
    <property type="term" value="P:negative regulation of transcription by RNA polymerase II"/>
    <property type="evidence" value="ECO:0007669"/>
    <property type="project" value="TreeGrafter"/>
</dbReference>
<dbReference type="PANTHER" id="PTHR12346:SF8">
    <property type="entry name" value="PAIRED AMPHIPATHIC HELIX PROTEIN SIN3-LIKE 2"/>
    <property type="match status" value="1"/>
</dbReference>
<dbReference type="GO" id="GO:0003714">
    <property type="term" value="F:transcription corepressor activity"/>
    <property type="evidence" value="ECO:0007669"/>
    <property type="project" value="InterPro"/>
</dbReference>
<dbReference type="Gene3D" id="1.20.1160.11">
    <property type="entry name" value="Paired amphipathic helix"/>
    <property type="match status" value="1"/>
</dbReference>
<accession>A0A9W7J039</accession>
<dbReference type="AlphaFoldDB" id="A0A9W7J039"/>
<dbReference type="EMBL" id="BSYR01000038">
    <property type="protein sequence ID" value="GMJ04217.1"/>
    <property type="molecule type" value="Genomic_DNA"/>
</dbReference>
<keyword evidence="2 3" id="KW-0539">Nucleus</keyword>
<dbReference type="InterPro" id="IPR003822">
    <property type="entry name" value="PAH"/>
</dbReference>
<dbReference type="InterPro" id="IPR039774">
    <property type="entry name" value="Sin3-like"/>
</dbReference>
<comment type="subcellular location">
    <subcellularLocation>
        <location evidence="1 3">Nucleus</location>
    </subcellularLocation>
</comment>